<gene>
    <name evidence="8" type="ORF">Sango_0071900</name>
</gene>
<dbReference type="InterPro" id="IPR000873">
    <property type="entry name" value="AMP-dep_synth/lig_dom"/>
</dbReference>
<dbReference type="Proteomes" id="UP001289374">
    <property type="component" value="Unassembled WGS sequence"/>
</dbReference>
<sequence length="596" mass="65493">MGKPDPSSIDPKTGFCPETKTVYSLRPPVPLPPENTPLSAASYALSLQSASHWADSTALIQSDTGYRISYPQFRLYVEALAFSLRTEVGLSRNDVAFVLSPNSTRVPILYFALLSIGVAVSPANPLSTNSEISRQIKISKPVIAFATSVTAVKLVEHGCKTILIDSPEFERMMTRRIGREVVEVEVSQNDVAAILFSSGTTGHAKGVVITHRNFIAVTASFYYQRQQRSSPVVGLYITPYFHVFGFHYTLKSVALAETVVVMERYELSKMLRAVEEFKVTHLAVVPPIVVAMVKSNLTKNFDMGSLEAVGSGAAPLGIDLIEAFAKKFPRIFIFQGYGMTETSGAAVRASSPDEYQRRGSVGKLFGNNEAKIVDPDTGIALPPGKLGELWIKGPTVMKGYVDDPKATSETLVSAKWLRTGDVCYVDNEGFFFVVDRIKELIKYKGYQVPPAELEQLLLAHPDIVDAAVIAYPDEEAGQVPLAFVVRRPKALDEGQIIDSLGNRLPIKKIRRVVFVSSIPKSPSGKILRKELREDLPARFQALMTISSLFTLFGMSYVLCSMRHCWSNQDPAATSPATLLLIYLLDQLSKTKTSYCS</sequence>
<feature type="domain" description="AMP-dependent synthetase/ligase" evidence="6">
    <location>
        <begin position="49"/>
        <end position="400"/>
    </location>
</feature>
<comment type="caution">
    <text evidence="8">The sequence shown here is derived from an EMBL/GenBank/DDBJ whole genome shotgun (WGS) entry which is preliminary data.</text>
</comment>
<organism evidence="8 9">
    <name type="scientific">Sesamum angolense</name>
    <dbReference type="NCBI Taxonomy" id="2727404"/>
    <lineage>
        <taxon>Eukaryota</taxon>
        <taxon>Viridiplantae</taxon>
        <taxon>Streptophyta</taxon>
        <taxon>Embryophyta</taxon>
        <taxon>Tracheophyta</taxon>
        <taxon>Spermatophyta</taxon>
        <taxon>Magnoliopsida</taxon>
        <taxon>eudicotyledons</taxon>
        <taxon>Gunneridae</taxon>
        <taxon>Pentapetalae</taxon>
        <taxon>asterids</taxon>
        <taxon>lamiids</taxon>
        <taxon>Lamiales</taxon>
        <taxon>Pedaliaceae</taxon>
        <taxon>Sesamum</taxon>
    </lineage>
</organism>
<dbReference type="Pfam" id="PF13193">
    <property type="entry name" value="AMP-binding_C"/>
    <property type="match status" value="1"/>
</dbReference>
<evidence type="ECO:0000256" key="3">
    <source>
        <dbReference type="ARBA" id="ARBA00022598"/>
    </source>
</evidence>
<evidence type="ECO:0000259" key="6">
    <source>
        <dbReference type="Pfam" id="PF00501"/>
    </source>
</evidence>
<evidence type="ECO:0000313" key="8">
    <source>
        <dbReference type="EMBL" id="KAK4409989.1"/>
    </source>
</evidence>
<dbReference type="InterPro" id="IPR020845">
    <property type="entry name" value="AMP-binding_CS"/>
</dbReference>
<dbReference type="GO" id="GO:0016405">
    <property type="term" value="F:CoA-ligase activity"/>
    <property type="evidence" value="ECO:0007669"/>
    <property type="project" value="TreeGrafter"/>
</dbReference>
<keyword evidence="3 8" id="KW-0436">Ligase</keyword>
<dbReference type="CDD" id="cd05904">
    <property type="entry name" value="4CL"/>
    <property type="match status" value="1"/>
</dbReference>
<evidence type="ECO:0000256" key="5">
    <source>
        <dbReference type="SAM" id="Phobius"/>
    </source>
</evidence>
<protein>
    <submittedName>
        <fullName evidence="8">4-coumarate--CoA ligase-like 9</fullName>
    </submittedName>
</protein>
<keyword evidence="4" id="KW-0587">Phenylpropanoid metabolism</keyword>
<dbReference type="PANTHER" id="PTHR24096">
    <property type="entry name" value="LONG-CHAIN-FATTY-ACID--COA LIGASE"/>
    <property type="match status" value="1"/>
</dbReference>
<dbReference type="InterPro" id="IPR042099">
    <property type="entry name" value="ANL_N_sf"/>
</dbReference>
<dbReference type="EMBL" id="JACGWL010000001">
    <property type="protein sequence ID" value="KAK4409989.1"/>
    <property type="molecule type" value="Genomic_DNA"/>
</dbReference>
<accession>A0AAE1XE02</accession>
<dbReference type="Gene3D" id="3.40.50.12780">
    <property type="entry name" value="N-terminal domain of ligase-like"/>
    <property type="match status" value="1"/>
</dbReference>
<dbReference type="GO" id="GO:0009698">
    <property type="term" value="P:phenylpropanoid metabolic process"/>
    <property type="evidence" value="ECO:0007669"/>
    <property type="project" value="UniProtKB-KW"/>
</dbReference>
<reference evidence="8" key="1">
    <citation type="submission" date="2020-06" db="EMBL/GenBank/DDBJ databases">
        <authorList>
            <person name="Li T."/>
            <person name="Hu X."/>
            <person name="Zhang T."/>
            <person name="Song X."/>
            <person name="Zhang H."/>
            <person name="Dai N."/>
            <person name="Sheng W."/>
            <person name="Hou X."/>
            <person name="Wei L."/>
        </authorList>
    </citation>
    <scope>NUCLEOTIDE SEQUENCE</scope>
    <source>
        <strain evidence="8">K16</strain>
        <tissue evidence="8">Leaf</tissue>
    </source>
</reference>
<reference evidence="8" key="2">
    <citation type="journal article" date="2024" name="Plant">
        <title>Genomic evolution and insights into agronomic trait innovations of Sesamum species.</title>
        <authorList>
            <person name="Miao H."/>
            <person name="Wang L."/>
            <person name="Qu L."/>
            <person name="Liu H."/>
            <person name="Sun Y."/>
            <person name="Le M."/>
            <person name="Wang Q."/>
            <person name="Wei S."/>
            <person name="Zheng Y."/>
            <person name="Lin W."/>
            <person name="Duan Y."/>
            <person name="Cao H."/>
            <person name="Xiong S."/>
            <person name="Wang X."/>
            <person name="Wei L."/>
            <person name="Li C."/>
            <person name="Ma Q."/>
            <person name="Ju M."/>
            <person name="Zhao R."/>
            <person name="Li G."/>
            <person name="Mu C."/>
            <person name="Tian Q."/>
            <person name="Mei H."/>
            <person name="Zhang T."/>
            <person name="Gao T."/>
            <person name="Zhang H."/>
        </authorList>
    </citation>
    <scope>NUCLEOTIDE SEQUENCE</scope>
    <source>
        <strain evidence="8">K16</strain>
    </source>
</reference>
<feature type="transmembrane region" description="Helical" evidence="5">
    <location>
        <begin position="539"/>
        <end position="559"/>
    </location>
</feature>
<dbReference type="SUPFAM" id="SSF56801">
    <property type="entry name" value="Acetyl-CoA synthetase-like"/>
    <property type="match status" value="1"/>
</dbReference>
<evidence type="ECO:0000256" key="1">
    <source>
        <dbReference type="ARBA" id="ARBA00004930"/>
    </source>
</evidence>
<dbReference type="PANTHER" id="PTHR24096:SF160">
    <property type="entry name" value="4-COUMARATE--COA LIGASE-LIKE 9"/>
    <property type="match status" value="1"/>
</dbReference>
<evidence type="ECO:0000313" key="9">
    <source>
        <dbReference type="Proteomes" id="UP001289374"/>
    </source>
</evidence>
<dbReference type="Gene3D" id="3.30.300.30">
    <property type="match status" value="1"/>
</dbReference>
<keyword evidence="9" id="KW-1185">Reference proteome</keyword>
<comment type="similarity">
    <text evidence="2">Belongs to the ATP-dependent AMP-binding enzyme family.</text>
</comment>
<feature type="domain" description="AMP-binding enzyme C-terminal" evidence="7">
    <location>
        <begin position="452"/>
        <end position="525"/>
    </location>
</feature>
<evidence type="ECO:0000259" key="7">
    <source>
        <dbReference type="Pfam" id="PF13193"/>
    </source>
</evidence>
<dbReference type="Pfam" id="PF00501">
    <property type="entry name" value="AMP-binding"/>
    <property type="match status" value="1"/>
</dbReference>
<dbReference type="FunFam" id="3.30.300.30:FF:000007">
    <property type="entry name" value="4-coumarate--CoA ligase 2"/>
    <property type="match status" value="1"/>
</dbReference>
<dbReference type="InterPro" id="IPR045851">
    <property type="entry name" value="AMP-bd_C_sf"/>
</dbReference>
<name>A0AAE1XE02_9LAMI</name>
<dbReference type="PROSITE" id="PS00455">
    <property type="entry name" value="AMP_BINDING"/>
    <property type="match status" value="1"/>
</dbReference>
<keyword evidence="5" id="KW-0812">Transmembrane</keyword>
<evidence type="ECO:0000256" key="2">
    <source>
        <dbReference type="ARBA" id="ARBA00006432"/>
    </source>
</evidence>
<evidence type="ECO:0000256" key="4">
    <source>
        <dbReference type="ARBA" id="ARBA00023051"/>
    </source>
</evidence>
<keyword evidence="5" id="KW-0472">Membrane</keyword>
<dbReference type="AlphaFoldDB" id="A0AAE1XE02"/>
<proteinExistence type="inferred from homology"/>
<keyword evidence="5" id="KW-1133">Transmembrane helix</keyword>
<comment type="pathway">
    <text evidence="1">Phytoalexin biosynthesis; 3,4',5-trihydroxystilbene biosynthesis; 3,4',5-trihydroxystilbene from trans-4-coumarate: step 1/2.</text>
</comment>
<dbReference type="InterPro" id="IPR025110">
    <property type="entry name" value="AMP-bd_C"/>
</dbReference>